<protein>
    <submittedName>
        <fullName evidence="1">Uncharacterized protein</fullName>
    </submittedName>
</protein>
<name>A0AAN9SQB9_PSOTE</name>
<reference evidence="1 2" key="1">
    <citation type="submission" date="2024-01" db="EMBL/GenBank/DDBJ databases">
        <title>The genomes of 5 underutilized Papilionoideae crops provide insights into root nodulation and disease resistanc.</title>
        <authorList>
            <person name="Jiang F."/>
        </authorList>
    </citation>
    <scope>NUCLEOTIDE SEQUENCE [LARGE SCALE GENOMIC DNA]</scope>
    <source>
        <strain evidence="1">DUOXIRENSHENG_FW03</strain>
        <tissue evidence="1">Leaves</tissue>
    </source>
</reference>
<gene>
    <name evidence="1" type="ORF">VNO78_14599</name>
</gene>
<dbReference type="EMBL" id="JAYMYS010000003">
    <property type="protein sequence ID" value="KAK7402380.1"/>
    <property type="molecule type" value="Genomic_DNA"/>
</dbReference>
<comment type="caution">
    <text evidence="1">The sequence shown here is derived from an EMBL/GenBank/DDBJ whole genome shotgun (WGS) entry which is preliminary data.</text>
</comment>
<accession>A0AAN9SQB9</accession>
<keyword evidence="2" id="KW-1185">Reference proteome</keyword>
<dbReference type="AlphaFoldDB" id="A0AAN9SQB9"/>
<dbReference type="Proteomes" id="UP001386955">
    <property type="component" value="Unassembled WGS sequence"/>
</dbReference>
<evidence type="ECO:0000313" key="2">
    <source>
        <dbReference type="Proteomes" id="UP001386955"/>
    </source>
</evidence>
<proteinExistence type="predicted"/>
<organism evidence="1 2">
    <name type="scientific">Psophocarpus tetragonolobus</name>
    <name type="common">Winged bean</name>
    <name type="synonym">Dolichos tetragonolobus</name>
    <dbReference type="NCBI Taxonomy" id="3891"/>
    <lineage>
        <taxon>Eukaryota</taxon>
        <taxon>Viridiplantae</taxon>
        <taxon>Streptophyta</taxon>
        <taxon>Embryophyta</taxon>
        <taxon>Tracheophyta</taxon>
        <taxon>Spermatophyta</taxon>
        <taxon>Magnoliopsida</taxon>
        <taxon>eudicotyledons</taxon>
        <taxon>Gunneridae</taxon>
        <taxon>Pentapetalae</taxon>
        <taxon>rosids</taxon>
        <taxon>fabids</taxon>
        <taxon>Fabales</taxon>
        <taxon>Fabaceae</taxon>
        <taxon>Papilionoideae</taxon>
        <taxon>50 kb inversion clade</taxon>
        <taxon>NPAAA clade</taxon>
        <taxon>indigoferoid/millettioid clade</taxon>
        <taxon>Phaseoleae</taxon>
        <taxon>Psophocarpus</taxon>
    </lineage>
</organism>
<evidence type="ECO:0000313" key="1">
    <source>
        <dbReference type="EMBL" id="KAK7402380.1"/>
    </source>
</evidence>
<sequence>MLSIHPLFLHWVRYCDFDLPCYLERPTLSRLGGGNFMVAIHKEGNQQAAIRVFSDFPRIFCHEAYLGRVGESSQGVSLWPLTGSCEREAPTFFCAYLAKGPSRMSCSICQALMIEIPLVLCLVIARFEPLYFPRLVVGLHSCFLPLCRTLACHYLFCLNVTCCSCPNVRHEFFKRFPHYRETLLVRYELCHKPSREHFEVADVPASCNDKSIHPVEGYTSSSALSVLRRKKASCNKKFARLEKWYTCPLTLNVLRCEKVTISGRSARPMKGYTS</sequence>